<dbReference type="KEGG" id="vg:29122929"/>
<proteinExistence type="predicted"/>
<name>A0A141VTT3_9CAUD</name>
<keyword evidence="1" id="KW-0472">Membrane</keyword>
<protein>
    <submittedName>
        <fullName evidence="2">Uncharacterized protein</fullName>
    </submittedName>
</protein>
<keyword evidence="1" id="KW-1133">Transmembrane helix</keyword>
<keyword evidence="1" id="KW-0812">Transmembrane</keyword>
<feature type="transmembrane region" description="Helical" evidence="1">
    <location>
        <begin position="55"/>
        <end position="74"/>
    </location>
</feature>
<organism evidence="2 3">
    <name type="scientific">Staphylococcus phage CNPx</name>
    <dbReference type="NCBI Taxonomy" id="1792269"/>
    <lineage>
        <taxon>Viruses</taxon>
        <taxon>Duplodnaviria</taxon>
        <taxon>Heunggongvirae</taxon>
        <taxon>Uroviricota</taxon>
        <taxon>Caudoviricetes</taxon>
        <taxon>Rockefellervirus</taxon>
        <taxon>Rockefellervirus CNPx</taxon>
    </lineage>
</organism>
<sequence>MKLLSLIAIGFLTVLLGWFIECKFKTKFLNAISELAGVFLIVVVLLIGHHSDNSLTATVMILALFLSIIKKHVINKE</sequence>
<dbReference type="Proteomes" id="UP000202699">
    <property type="component" value="Segment"/>
</dbReference>
<accession>A0A141VTT3</accession>
<dbReference type="RefSeq" id="YP_009302082.1">
    <property type="nucleotide sequence ID" value="NC_031241.1"/>
</dbReference>
<evidence type="ECO:0000313" key="3">
    <source>
        <dbReference type="Proteomes" id="UP000202699"/>
    </source>
</evidence>
<dbReference type="GeneID" id="29122929"/>
<keyword evidence="3" id="KW-1185">Reference proteome</keyword>
<evidence type="ECO:0000313" key="2">
    <source>
        <dbReference type="EMBL" id="AMM44626.1"/>
    </source>
</evidence>
<reference evidence="2" key="1">
    <citation type="submission" date="2016-01" db="EMBL/GenBank/DDBJ databases">
        <title>A eukaryotic-like serine/threonine kinase protects bacteria against viruses.</title>
        <authorList>
            <person name="Depardieu F."/>
            <person name="Didier J.-P."/>
            <person name="Bernheim A."/>
            <person name="Sherlock A."/>
            <person name="Molina H."/>
            <person name="Duclos B."/>
            <person name="Bikard D."/>
        </authorList>
    </citation>
    <scope>NUCLEOTIDE SEQUENCE [LARGE SCALE GENOMIC DNA]</scope>
</reference>
<dbReference type="EMBL" id="KU598975">
    <property type="protein sequence ID" value="AMM44626.1"/>
    <property type="molecule type" value="Genomic_DNA"/>
</dbReference>
<evidence type="ECO:0000256" key="1">
    <source>
        <dbReference type="SAM" id="Phobius"/>
    </source>
</evidence>
<feature type="transmembrane region" description="Helical" evidence="1">
    <location>
        <begin position="29"/>
        <end position="48"/>
    </location>
</feature>